<dbReference type="GO" id="GO:0016592">
    <property type="term" value="C:mediator complex"/>
    <property type="evidence" value="ECO:0007669"/>
    <property type="project" value="InterPro"/>
</dbReference>
<evidence type="ECO:0000256" key="4">
    <source>
        <dbReference type="ARBA" id="ARBA00023163"/>
    </source>
</evidence>
<evidence type="ECO:0000313" key="8">
    <source>
        <dbReference type="Proteomes" id="UP001148299"/>
    </source>
</evidence>
<evidence type="ECO:0000256" key="2">
    <source>
        <dbReference type="ARBA" id="ARBA00008048"/>
    </source>
</evidence>
<proteinExistence type="inferred from homology"/>
<comment type="similarity">
    <text evidence="2">Belongs to the Mediator complex subunit 27 family.</text>
</comment>
<keyword evidence="5" id="KW-0539">Nucleus</keyword>
<dbReference type="Proteomes" id="UP001148299">
    <property type="component" value="Unassembled WGS sequence"/>
</dbReference>
<feature type="compositionally biased region" description="Basic and acidic residues" evidence="6">
    <location>
        <begin position="147"/>
        <end position="163"/>
    </location>
</feature>
<keyword evidence="8" id="KW-1185">Reference proteome</keyword>
<evidence type="ECO:0000256" key="6">
    <source>
        <dbReference type="SAM" id="MobiDB-lite"/>
    </source>
</evidence>
<protein>
    <submittedName>
        <fullName evidence="7">Mediator complex subunit Med27</fullName>
    </submittedName>
</protein>
<accession>A0A9W9RZF4</accession>
<gene>
    <name evidence="7" type="ORF">N7541_000689</name>
</gene>
<organism evidence="7 8">
    <name type="scientific">Penicillium brevicompactum</name>
    <dbReference type="NCBI Taxonomy" id="5074"/>
    <lineage>
        <taxon>Eukaryota</taxon>
        <taxon>Fungi</taxon>
        <taxon>Dikarya</taxon>
        <taxon>Ascomycota</taxon>
        <taxon>Pezizomycotina</taxon>
        <taxon>Eurotiomycetes</taxon>
        <taxon>Eurotiomycetidae</taxon>
        <taxon>Eurotiales</taxon>
        <taxon>Aspergillaceae</taxon>
        <taxon>Penicillium</taxon>
    </lineage>
</organism>
<evidence type="ECO:0000256" key="3">
    <source>
        <dbReference type="ARBA" id="ARBA00023015"/>
    </source>
</evidence>
<dbReference type="EMBL" id="JAPZBR010000001">
    <property type="protein sequence ID" value="KAJ5366748.1"/>
    <property type="molecule type" value="Genomic_DNA"/>
</dbReference>
<dbReference type="Pfam" id="PF11571">
    <property type="entry name" value="Med27"/>
    <property type="match status" value="1"/>
</dbReference>
<evidence type="ECO:0000313" key="7">
    <source>
        <dbReference type="EMBL" id="KAJ5366748.1"/>
    </source>
</evidence>
<keyword evidence="3" id="KW-0805">Transcription regulation</keyword>
<comment type="caution">
    <text evidence="7">The sequence shown here is derived from an EMBL/GenBank/DDBJ whole genome shotgun (WGS) entry which is preliminary data.</text>
</comment>
<feature type="region of interest" description="Disordered" evidence="6">
    <location>
        <begin position="147"/>
        <end position="167"/>
    </location>
</feature>
<reference evidence="7" key="2">
    <citation type="journal article" date="2023" name="IMA Fungus">
        <title>Comparative genomic study of the Penicillium genus elucidates a diverse pangenome and 15 lateral gene transfer events.</title>
        <authorList>
            <person name="Petersen C."/>
            <person name="Sorensen T."/>
            <person name="Nielsen M.R."/>
            <person name="Sondergaard T.E."/>
            <person name="Sorensen J.L."/>
            <person name="Fitzpatrick D.A."/>
            <person name="Frisvad J.C."/>
            <person name="Nielsen K.L."/>
        </authorList>
    </citation>
    <scope>NUCLEOTIDE SEQUENCE</scope>
    <source>
        <strain evidence="7">IBT 35675</strain>
    </source>
</reference>
<evidence type="ECO:0000256" key="1">
    <source>
        <dbReference type="ARBA" id="ARBA00004123"/>
    </source>
</evidence>
<comment type="subcellular location">
    <subcellularLocation>
        <location evidence="1">Nucleus</location>
    </subcellularLocation>
</comment>
<reference evidence="7" key="1">
    <citation type="submission" date="2022-12" db="EMBL/GenBank/DDBJ databases">
        <authorList>
            <person name="Petersen C."/>
        </authorList>
    </citation>
    <scope>NUCLEOTIDE SEQUENCE</scope>
    <source>
        <strain evidence="7">IBT 35675</strain>
    </source>
</reference>
<dbReference type="AlphaFoldDB" id="A0A9W9RZF4"/>
<dbReference type="InterPro" id="IPR021627">
    <property type="entry name" value="Mediator_Med27"/>
</dbReference>
<keyword evidence="4" id="KW-0804">Transcription</keyword>
<sequence>MATNKSSPQGSAAGNGDTLRLNSELHLVSSLAKLQELERKIHGLRQFMPDGLLEPLVPIANPDKATLDNPVAETPRVLRANLDETARARVSDVQQFQSLWRDPELKPVWDNVESRVKESNGQILQPNGKWDRDYDLLLKDLAEEEKSKTDDRKRLEEEAERTKAQSGEGEWQKVLERFVQRNVPGIRVAQEEDGISLAVALVRAGTVLLVKGISEPGEPISQWEVSSKTGNRELTKLEIAILECLGSRPRKWDLAFLLDMISSYGEIKHTPCVKCNRLTNNGAQLPTLRRLQPNQQSPEGEPHVYSFDALHLGCA</sequence>
<evidence type="ECO:0000256" key="5">
    <source>
        <dbReference type="ARBA" id="ARBA00023242"/>
    </source>
</evidence>
<name>A0A9W9RZF4_PENBR</name>